<accession>A0A9I9CYA4</accession>
<proteinExistence type="predicted"/>
<organism evidence="2">
    <name type="scientific">Cucumis melo</name>
    <name type="common">Muskmelon</name>
    <dbReference type="NCBI Taxonomy" id="3656"/>
    <lineage>
        <taxon>Eukaryota</taxon>
        <taxon>Viridiplantae</taxon>
        <taxon>Streptophyta</taxon>
        <taxon>Embryophyta</taxon>
        <taxon>Tracheophyta</taxon>
        <taxon>Spermatophyta</taxon>
        <taxon>Magnoliopsida</taxon>
        <taxon>eudicotyledons</taxon>
        <taxon>Gunneridae</taxon>
        <taxon>Pentapetalae</taxon>
        <taxon>rosids</taxon>
        <taxon>fabids</taxon>
        <taxon>Cucurbitales</taxon>
        <taxon>Cucurbitaceae</taxon>
        <taxon>Benincaseae</taxon>
        <taxon>Cucumis</taxon>
    </lineage>
</organism>
<dbReference type="EnsemblPlants" id="MELO3C010241.2.1">
    <property type="protein sequence ID" value="MELO3C010241.2.1"/>
    <property type="gene ID" value="MELO3C010241.2"/>
</dbReference>
<dbReference type="AlphaFoldDB" id="A0A9I9CYA4"/>
<reference evidence="2" key="1">
    <citation type="submission" date="2023-03" db="UniProtKB">
        <authorList>
            <consortium name="EnsemblPlants"/>
        </authorList>
    </citation>
    <scope>IDENTIFICATION</scope>
</reference>
<sequence length="65" mass="7583">MGGGLKRRISMDMGGDAERMADCKRERIEREIREKFQTNHGEEKKMVQKTIEERLDDVDNSKGEI</sequence>
<evidence type="ECO:0000313" key="2">
    <source>
        <dbReference type="EnsemblPlants" id="MELO3C010241.2.1"/>
    </source>
</evidence>
<evidence type="ECO:0000256" key="1">
    <source>
        <dbReference type="SAM" id="MobiDB-lite"/>
    </source>
</evidence>
<protein>
    <submittedName>
        <fullName evidence="2">Uncharacterized protein</fullName>
    </submittedName>
</protein>
<name>A0A9I9CYA4_CUCME</name>
<dbReference type="Gramene" id="MELO3C010241.2.1">
    <property type="protein sequence ID" value="MELO3C010241.2.1"/>
    <property type="gene ID" value="MELO3C010241.2"/>
</dbReference>
<feature type="region of interest" description="Disordered" evidence="1">
    <location>
        <begin position="1"/>
        <end position="22"/>
    </location>
</feature>